<dbReference type="PROSITE" id="PS51707">
    <property type="entry name" value="CYTH"/>
    <property type="match status" value="1"/>
</dbReference>
<sequence length="564" mass="61812">MNRLFWRKIKVCVRAPCARRDAPYNGRSGISQGADMEIELKLLLAPQDAPRLRAHPLLAQAAQGAPQVLQMHDIYVDTPDLQLCRHHAGLRVRQVDGRWVQTLKAGGTVNGGLHSRHEWEGDVPGPQPDLAALDSAIGRKQPIRTLLRRDAVRDALRPVFTTRIERTVWQLRTPQGDQIECVLDQGVIESGADGADGADGTVYSVPVSEVELELKQGQASSLFDVALALLQDVPLQLGHMSKAERGYRLAASTPLQAVKAQPLALDAAMSVEQVFVAIAGNCLEQVSGNQDGVAAGEDVESVHQMRVGLRRLRSALGMFKSLLALPDALKAELDWLGGALGEARDWDVLAGNTLAQLDGEAQADAAALAQAAHAQARLKHQQAAQAVTSARYTACMLGLQRWLQARAWRDGCSARQLRRLDARVSPFARATLRKDQRRLMKRGKRLLHATPQQRHQVRIAAKKTRYATEFFASLFAGRAVKPYVGRLSALQDELGWLNDVQVADRLLQQLPEVQAGQADQSAQDGLRLHAAFVRGYLAARAQADGSDGRMHKAWRRFKAARLPA</sequence>
<reference evidence="3 4" key="1">
    <citation type="submission" date="2018-10" db="EMBL/GenBank/DDBJ databases">
        <title>Effects of UV and annual dynamics of microbial communities in freshwater RAS systems.</title>
        <authorList>
            <person name="Bekkelund A.K."/>
            <person name="Hansen B.R."/>
            <person name="Stokken H."/>
            <person name="Eriksen B.F."/>
            <person name="Kashulin N.A."/>
        </authorList>
    </citation>
    <scope>NUCLEOTIDE SEQUENCE [LARGE SCALE GENOMIC DNA]</scope>
    <source>
        <strain evidence="3 4">BHSEK</strain>
    </source>
</reference>
<dbReference type="GO" id="GO:0046872">
    <property type="term" value="F:metal ion binding"/>
    <property type="evidence" value="ECO:0007669"/>
    <property type="project" value="TreeGrafter"/>
</dbReference>
<dbReference type="PROSITE" id="PS51708">
    <property type="entry name" value="CHAD"/>
    <property type="match status" value="1"/>
</dbReference>
<dbReference type="Pfam" id="PF05235">
    <property type="entry name" value="CHAD"/>
    <property type="match status" value="1"/>
</dbReference>
<dbReference type="SUPFAM" id="SSF55154">
    <property type="entry name" value="CYTH-like phosphatases"/>
    <property type="match status" value="1"/>
</dbReference>
<proteinExistence type="predicted"/>
<dbReference type="AlphaFoldDB" id="A0A3G2E7Y0"/>
<organism evidence="3 4">
    <name type="scientific">Janthinobacterium agaricidamnosum</name>
    <dbReference type="NCBI Taxonomy" id="55508"/>
    <lineage>
        <taxon>Bacteria</taxon>
        <taxon>Pseudomonadati</taxon>
        <taxon>Pseudomonadota</taxon>
        <taxon>Betaproteobacteria</taxon>
        <taxon>Burkholderiales</taxon>
        <taxon>Oxalobacteraceae</taxon>
        <taxon>Janthinobacterium</taxon>
    </lineage>
</organism>
<dbReference type="SMART" id="SM01118">
    <property type="entry name" value="CYTH"/>
    <property type="match status" value="1"/>
</dbReference>
<feature type="domain" description="CHAD" evidence="2">
    <location>
        <begin position="268"/>
        <end position="555"/>
    </location>
</feature>
<evidence type="ECO:0000259" key="1">
    <source>
        <dbReference type="PROSITE" id="PS51707"/>
    </source>
</evidence>
<evidence type="ECO:0000259" key="2">
    <source>
        <dbReference type="PROSITE" id="PS51708"/>
    </source>
</evidence>
<evidence type="ECO:0000313" key="3">
    <source>
        <dbReference type="EMBL" id="AYM75255.1"/>
    </source>
</evidence>
<dbReference type="InterPro" id="IPR033469">
    <property type="entry name" value="CYTH-like_dom_sf"/>
</dbReference>
<dbReference type="InterPro" id="IPR023577">
    <property type="entry name" value="CYTH_domain"/>
</dbReference>
<dbReference type="GO" id="GO:0050355">
    <property type="term" value="F:inorganic triphosphate phosphatase activity"/>
    <property type="evidence" value="ECO:0007669"/>
    <property type="project" value="InterPro"/>
</dbReference>
<evidence type="ECO:0000313" key="4">
    <source>
        <dbReference type="Proteomes" id="UP000279594"/>
    </source>
</evidence>
<dbReference type="InterPro" id="IPR039013">
    <property type="entry name" value="YgiF"/>
</dbReference>
<dbReference type="PANTHER" id="PTHR39569">
    <property type="entry name" value="INORGANIC TRIPHOSPHATASE"/>
    <property type="match status" value="1"/>
</dbReference>
<dbReference type="SMART" id="SM00880">
    <property type="entry name" value="CHAD"/>
    <property type="match status" value="1"/>
</dbReference>
<dbReference type="PANTHER" id="PTHR39569:SF1">
    <property type="entry name" value="INORGANIC TRIPHOSPHATASE"/>
    <property type="match status" value="1"/>
</dbReference>
<feature type="domain" description="CYTH" evidence="1">
    <location>
        <begin position="35"/>
        <end position="253"/>
    </location>
</feature>
<dbReference type="CDD" id="cd07756">
    <property type="entry name" value="CYTH-like_Pase_CHAD"/>
    <property type="match status" value="1"/>
</dbReference>
<dbReference type="Gene3D" id="1.40.20.10">
    <property type="entry name" value="CHAD domain"/>
    <property type="match status" value="1"/>
</dbReference>
<dbReference type="EMBL" id="CP033019">
    <property type="protein sequence ID" value="AYM75255.1"/>
    <property type="molecule type" value="Genomic_DNA"/>
</dbReference>
<keyword evidence="4" id="KW-1185">Reference proteome</keyword>
<dbReference type="InterPro" id="IPR038186">
    <property type="entry name" value="CHAD_dom_sf"/>
</dbReference>
<dbReference type="Gene3D" id="2.40.320.10">
    <property type="entry name" value="Hypothetical Protein Pfu-838710-001"/>
    <property type="match status" value="1"/>
</dbReference>
<dbReference type="Proteomes" id="UP000279594">
    <property type="component" value="Chromosome"/>
</dbReference>
<accession>A0A3G2E7Y0</accession>
<dbReference type="Pfam" id="PF01928">
    <property type="entry name" value="CYTH"/>
    <property type="match status" value="1"/>
</dbReference>
<protein>
    <submittedName>
        <fullName evidence="3">CHAD domain-containing protein</fullName>
    </submittedName>
</protein>
<name>A0A3G2E7Y0_9BURK</name>
<gene>
    <name evidence="3" type="ORF">D9M09_05145</name>
</gene>
<dbReference type="InterPro" id="IPR007899">
    <property type="entry name" value="CHAD_dom"/>
</dbReference>